<comment type="caution">
    <text evidence="6">The sequence shown here is derived from an EMBL/GenBank/DDBJ whole genome shotgun (WGS) entry which is preliminary data.</text>
</comment>
<accession>A0ABP7P471</accession>
<dbReference type="InterPro" id="IPR036737">
    <property type="entry name" value="OmpA-like_sf"/>
</dbReference>
<evidence type="ECO:0000256" key="3">
    <source>
        <dbReference type="PROSITE-ProRule" id="PRU00473"/>
    </source>
</evidence>
<proteinExistence type="predicted"/>
<name>A0ABP7P471_9GAMM</name>
<dbReference type="PRINTS" id="PR01023">
    <property type="entry name" value="NAFLGMOTY"/>
</dbReference>
<evidence type="ECO:0000313" key="6">
    <source>
        <dbReference type="EMBL" id="GAA3958983.1"/>
    </source>
</evidence>
<dbReference type="Proteomes" id="UP001501337">
    <property type="component" value="Unassembled WGS sequence"/>
</dbReference>
<feature type="region of interest" description="Disordered" evidence="4">
    <location>
        <begin position="305"/>
        <end position="348"/>
    </location>
</feature>
<evidence type="ECO:0000259" key="5">
    <source>
        <dbReference type="PROSITE" id="PS51123"/>
    </source>
</evidence>
<sequence>MIDIASYQNTWFAVARVFRLGRFFRPGFAAMVGLIWLSASTVSATTTYTSGMERSQWYLASSIFECALTHPIPRFGRAVFYHEAGEDLQFYLDADRNPMRAGEAALVIEAPSWRPGSGVRDLGYVPVKDAKRPVTLNLSLSSQLMDSLLKGMQPTFTRRAKYNDESVRVEVNSVQFANWYDQYNECVAGLLPNNFRQVEKTAVYFDVNESVLSEKGKAALKRAVDYALADPSVTAVYVDGHADGSGRRISNRRLSKDRAEAVTAYLEQLGLPNEKINTRYHGERYPVAKNDNKPNKARNRRTTVRLDRGDQPGNIDDFEQENDRLENTTAAARPATAKPAIADDFQDF</sequence>
<feature type="compositionally biased region" description="Low complexity" evidence="4">
    <location>
        <begin position="328"/>
        <end position="342"/>
    </location>
</feature>
<dbReference type="EMBL" id="BAABBO010000007">
    <property type="protein sequence ID" value="GAA3958983.1"/>
    <property type="molecule type" value="Genomic_DNA"/>
</dbReference>
<dbReference type="RefSeq" id="WP_344805215.1">
    <property type="nucleotide sequence ID" value="NZ_BAABBO010000007.1"/>
</dbReference>
<protein>
    <submittedName>
        <fullName evidence="6">Flagellar protein MotY</fullName>
    </submittedName>
</protein>
<keyword evidence="7" id="KW-1185">Reference proteome</keyword>
<evidence type="ECO:0000256" key="2">
    <source>
        <dbReference type="ARBA" id="ARBA00023136"/>
    </source>
</evidence>
<dbReference type="CDD" id="cd07185">
    <property type="entry name" value="OmpA_C-like"/>
    <property type="match status" value="1"/>
</dbReference>
<organism evidence="6 7">
    <name type="scientific">Allohahella marinimesophila</name>
    <dbReference type="NCBI Taxonomy" id="1054972"/>
    <lineage>
        <taxon>Bacteria</taxon>
        <taxon>Pseudomonadati</taxon>
        <taxon>Pseudomonadota</taxon>
        <taxon>Gammaproteobacteria</taxon>
        <taxon>Oceanospirillales</taxon>
        <taxon>Hahellaceae</taxon>
        <taxon>Allohahella</taxon>
    </lineage>
</organism>
<keyword evidence="6" id="KW-0969">Cilium</keyword>
<dbReference type="InterPro" id="IPR050330">
    <property type="entry name" value="Bact_OuterMem_StrucFunc"/>
</dbReference>
<keyword evidence="6" id="KW-0966">Cell projection</keyword>
<keyword evidence="2 3" id="KW-0472">Membrane</keyword>
<dbReference type="PANTHER" id="PTHR30329">
    <property type="entry name" value="STATOR ELEMENT OF FLAGELLAR MOTOR COMPLEX"/>
    <property type="match status" value="1"/>
</dbReference>
<dbReference type="Pfam" id="PF18393">
    <property type="entry name" value="MotY_N"/>
    <property type="match status" value="1"/>
</dbReference>
<dbReference type="Gene3D" id="2.60.40.2540">
    <property type="match status" value="1"/>
</dbReference>
<dbReference type="PROSITE" id="PS51123">
    <property type="entry name" value="OMPA_2"/>
    <property type="match status" value="1"/>
</dbReference>
<dbReference type="PRINTS" id="PR01021">
    <property type="entry name" value="OMPADOMAIN"/>
</dbReference>
<keyword evidence="6" id="KW-0282">Flagellum</keyword>
<dbReference type="Pfam" id="PF00691">
    <property type="entry name" value="OmpA"/>
    <property type="match status" value="1"/>
</dbReference>
<reference evidence="7" key="1">
    <citation type="journal article" date="2019" name="Int. J. Syst. Evol. Microbiol.">
        <title>The Global Catalogue of Microorganisms (GCM) 10K type strain sequencing project: providing services to taxonomists for standard genome sequencing and annotation.</title>
        <authorList>
            <consortium name="The Broad Institute Genomics Platform"/>
            <consortium name="The Broad Institute Genome Sequencing Center for Infectious Disease"/>
            <person name="Wu L."/>
            <person name="Ma J."/>
        </authorList>
    </citation>
    <scope>NUCLEOTIDE SEQUENCE [LARGE SCALE GENOMIC DNA]</scope>
    <source>
        <strain evidence="7">JCM 17555</strain>
    </source>
</reference>
<dbReference type="SUPFAM" id="SSF103088">
    <property type="entry name" value="OmpA-like"/>
    <property type="match status" value="1"/>
</dbReference>
<comment type="subcellular location">
    <subcellularLocation>
        <location evidence="1">Cell outer membrane</location>
    </subcellularLocation>
</comment>
<evidence type="ECO:0000313" key="7">
    <source>
        <dbReference type="Proteomes" id="UP001501337"/>
    </source>
</evidence>
<evidence type="ECO:0000256" key="4">
    <source>
        <dbReference type="SAM" id="MobiDB-lite"/>
    </source>
</evidence>
<dbReference type="InterPro" id="IPR006664">
    <property type="entry name" value="OMP_bac"/>
</dbReference>
<dbReference type="InterPro" id="IPR041544">
    <property type="entry name" value="MotY_N"/>
</dbReference>
<dbReference type="PANTHER" id="PTHR30329:SF17">
    <property type="entry name" value="LIPOPROTEIN YFIB-RELATED"/>
    <property type="match status" value="1"/>
</dbReference>
<dbReference type="InterPro" id="IPR006665">
    <property type="entry name" value="OmpA-like"/>
</dbReference>
<gene>
    <name evidence="6" type="primary">motY</name>
    <name evidence="6" type="ORF">GCM10022278_16670</name>
</gene>
<dbReference type="Gene3D" id="3.30.1330.60">
    <property type="entry name" value="OmpA-like domain"/>
    <property type="match status" value="1"/>
</dbReference>
<feature type="domain" description="OmpA-like" evidence="5">
    <location>
        <begin position="193"/>
        <end position="310"/>
    </location>
</feature>
<evidence type="ECO:0000256" key="1">
    <source>
        <dbReference type="ARBA" id="ARBA00004442"/>
    </source>
</evidence>